<organism evidence="1 2">
    <name type="scientific">Breznakia blatticola</name>
    <dbReference type="NCBI Taxonomy" id="1754012"/>
    <lineage>
        <taxon>Bacteria</taxon>
        <taxon>Bacillati</taxon>
        <taxon>Bacillota</taxon>
        <taxon>Erysipelotrichia</taxon>
        <taxon>Erysipelotrichales</taxon>
        <taxon>Erysipelotrichaceae</taxon>
        <taxon>Breznakia</taxon>
    </lineage>
</organism>
<accession>A0A4R8A6W7</accession>
<proteinExistence type="predicted"/>
<dbReference type="AlphaFoldDB" id="A0A4R8A6W7"/>
<comment type="caution">
    <text evidence="1">The sequence shown here is derived from an EMBL/GenBank/DDBJ whole genome shotgun (WGS) entry which is preliminary data.</text>
</comment>
<evidence type="ECO:0000313" key="2">
    <source>
        <dbReference type="Proteomes" id="UP000294743"/>
    </source>
</evidence>
<sequence length="162" mass="18957">MKNEEFNEFENQTKYDIIRLEDEHKDDSKKKEIIDNLSQELEKVFNKTKEKVKDVKDSEQTQEFFEKAKEQVEKMVEATKKALEDFKEDDRVQDVLKKLNNTFDDVVESISKNETVQKVGQSVNDFMARDDVQEKIETAKDATIDFTQKVADGVKNLLKKKG</sequence>
<protein>
    <submittedName>
        <fullName evidence="1">Uncharacterized protein</fullName>
    </submittedName>
</protein>
<dbReference type="Proteomes" id="UP000294743">
    <property type="component" value="Unassembled WGS sequence"/>
</dbReference>
<reference evidence="1 2" key="1">
    <citation type="submission" date="2019-03" db="EMBL/GenBank/DDBJ databases">
        <title>Genomic Encyclopedia of Type Strains, Phase IV (KMG-IV): sequencing the most valuable type-strain genomes for metagenomic binning, comparative biology and taxonomic classification.</title>
        <authorList>
            <person name="Goeker M."/>
        </authorList>
    </citation>
    <scope>NUCLEOTIDE SEQUENCE [LARGE SCALE GENOMIC DNA]</scope>
    <source>
        <strain evidence="1 2">DSM 28867</strain>
    </source>
</reference>
<dbReference type="RefSeq" id="WP_134168070.1">
    <property type="nucleotide sequence ID" value="NZ_SODD01000004.1"/>
</dbReference>
<keyword evidence="2" id="KW-1185">Reference proteome</keyword>
<dbReference type="OrthoDB" id="9833846at2"/>
<evidence type="ECO:0000313" key="1">
    <source>
        <dbReference type="EMBL" id="TDW25534.1"/>
    </source>
</evidence>
<name>A0A4R8A6W7_9FIRM</name>
<dbReference type="EMBL" id="SODD01000004">
    <property type="protein sequence ID" value="TDW25534.1"/>
    <property type="molecule type" value="Genomic_DNA"/>
</dbReference>
<gene>
    <name evidence="1" type="ORF">EDD63_10462</name>
</gene>